<name>A0A6A4GZ50_9AGAR</name>
<gene>
    <name evidence="3" type="ORF">BT96DRAFT_1001564</name>
</gene>
<dbReference type="EMBL" id="ML769633">
    <property type="protein sequence ID" value="KAE9391199.1"/>
    <property type="molecule type" value="Genomic_DNA"/>
</dbReference>
<feature type="domain" description="HTH CENPB-type" evidence="2">
    <location>
        <begin position="1"/>
        <end position="65"/>
    </location>
</feature>
<sequence>MKLSKVEEQELKDWLRELDRFGIHFSHKIIAGYANDILEARNSSDTVGHTWIRKFMHQFPELKTVPSEKKDVLQNTAERDPVWLDRLFQILDIARNPPYNVKHWNMANMDEKGFLMGVP</sequence>
<dbReference type="PROSITE" id="PS51253">
    <property type="entry name" value="HTH_CENPB"/>
    <property type="match status" value="1"/>
</dbReference>
<keyword evidence="1" id="KW-0238">DNA-binding</keyword>
<evidence type="ECO:0000256" key="1">
    <source>
        <dbReference type="ARBA" id="ARBA00023125"/>
    </source>
</evidence>
<dbReference type="InterPro" id="IPR006600">
    <property type="entry name" value="HTH_CenpB_DNA-bd_dom"/>
</dbReference>
<reference evidence="3" key="1">
    <citation type="journal article" date="2019" name="Environ. Microbiol.">
        <title>Fungal ecological strategies reflected in gene transcription - a case study of two litter decomposers.</title>
        <authorList>
            <person name="Barbi F."/>
            <person name="Kohler A."/>
            <person name="Barry K."/>
            <person name="Baskaran P."/>
            <person name="Daum C."/>
            <person name="Fauchery L."/>
            <person name="Ihrmark K."/>
            <person name="Kuo A."/>
            <person name="LaButti K."/>
            <person name="Lipzen A."/>
            <person name="Morin E."/>
            <person name="Grigoriev I.V."/>
            <person name="Henrissat B."/>
            <person name="Lindahl B."/>
            <person name="Martin F."/>
        </authorList>
    </citation>
    <scope>NUCLEOTIDE SEQUENCE</scope>
    <source>
        <strain evidence="3">JB14</strain>
    </source>
</reference>
<evidence type="ECO:0000259" key="2">
    <source>
        <dbReference type="PROSITE" id="PS51253"/>
    </source>
</evidence>
<dbReference type="OrthoDB" id="3065080at2759"/>
<accession>A0A6A4GZ50</accession>
<dbReference type="Pfam" id="PF03221">
    <property type="entry name" value="HTH_Tnp_Tc5"/>
    <property type="match status" value="1"/>
</dbReference>
<keyword evidence="4" id="KW-1185">Reference proteome</keyword>
<dbReference type="AlphaFoldDB" id="A0A6A4GZ50"/>
<dbReference type="GO" id="GO:0003677">
    <property type="term" value="F:DNA binding"/>
    <property type="evidence" value="ECO:0007669"/>
    <property type="project" value="UniProtKB-KW"/>
</dbReference>
<evidence type="ECO:0000313" key="4">
    <source>
        <dbReference type="Proteomes" id="UP000799118"/>
    </source>
</evidence>
<dbReference type="Proteomes" id="UP000799118">
    <property type="component" value="Unassembled WGS sequence"/>
</dbReference>
<organism evidence="3 4">
    <name type="scientific">Gymnopus androsaceus JB14</name>
    <dbReference type="NCBI Taxonomy" id="1447944"/>
    <lineage>
        <taxon>Eukaryota</taxon>
        <taxon>Fungi</taxon>
        <taxon>Dikarya</taxon>
        <taxon>Basidiomycota</taxon>
        <taxon>Agaricomycotina</taxon>
        <taxon>Agaricomycetes</taxon>
        <taxon>Agaricomycetidae</taxon>
        <taxon>Agaricales</taxon>
        <taxon>Marasmiineae</taxon>
        <taxon>Omphalotaceae</taxon>
        <taxon>Gymnopus</taxon>
    </lineage>
</organism>
<proteinExistence type="predicted"/>
<evidence type="ECO:0000313" key="3">
    <source>
        <dbReference type="EMBL" id="KAE9391199.1"/>
    </source>
</evidence>
<protein>
    <recommendedName>
        <fullName evidence="2">HTH CENPB-type domain-containing protein</fullName>
    </recommendedName>
</protein>